<name>A0A1N7GDF8_9ACTN</name>
<evidence type="ECO:0000256" key="3">
    <source>
        <dbReference type="ARBA" id="ARBA00023172"/>
    </source>
</evidence>
<dbReference type="PROSITE" id="PS51900">
    <property type="entry name" value="CB"/>
    <property type="match status" value="1"/>
</dbReference>
<proteinExistence type="inferred from homology"/>
<dbReference type="RefSeq" id="WP_076440343.1">
    <property type="nucleotide sequence ID" value="NZ_FTNI01000028.1"/>
</dbReference>
<keyword evidence="3" id="KW-0233">DNA recombination</keyword>
<dbReference type="AlphaFoldDB" id="A0A1N7GDF8"/>
<dbReference type="InterPro" id="IPR013762">
    <property type="entry name" value="Integrase-like_cat_sf"/>
</dbReference>
<dbReference type="Gene3D" id="1.10.150.130">
    <property type="match status" value="1"/>
</dbReference>
<dbReference type="InterPro" id="IPR044068">
    <property type="entry name" value="CB"/>
</dbReference>
<dbReference type="STRING" id="58117.SAMN05421833_1283"/>
<evidence type="ECO:0000256" key="4">
    <source>
        <dbReference type="PROSITE-ProRule" id="PRU01248"/>
    </source>
</evidence>
<feature type="domain" description="Tyr recombinase" evidence="5">
    <location>
        <begin position="165"/>
        <end position="433"/>
    </location>
</feature>
<sequence>MGHSYKRVGADGKTRYTAIYRDIRGNRHSAGTFTSKKAADKAWQAAEAKVAEGRVGTTARSRQTFQRYVEVEWLPHHVMEATTREGYTYSIYAHIMDWFGAMRMIEILPSDVRAWVKDQQNRGLSPATIRLNKSILSGIFTTALNDQVTSLHPCKGVKTPTVPKKPLRIVSPEEFDKLYFALPTEEARLLAESAIESGMRWGELTELRVKDLDVLSRIVTVSRTVVEINPKHHPESKRFLIKEYPKDKEYRRFKLSAQIAAKLKAYIEDNKLERDDLLFVYQPEESAAPPKPELAEHLGLTEPNAAGRRYRHGTLSAYSAGKCRCQHCKNAYAVYRAERRSSGKDNPRRPRRWDTDGHIPRRWFRDQIWRPALAASGLEFKVKMHDLRHAHASWLLAGGADLQVVKERLGHGSISTTEKYLHTLPDADDTALDALARTRARSRR</sequence>
<comment type="similarity">
    <text evidence="1">Belongs to the 'phage' integrase family.</text>
</comment>
<dbReference type="OrthoDB" id="1822491at2"/>
<dbReference type="SUPFAM" id="SSF56349">
    <property type="entry name" value="DNA breaking-rejoining enzymes"/>
    <property type="match status" value="2"/>
</dbReference>
<dbReference type="Gene3D" id="1.10.443.10">
    <property type="entry name" value="Intergrase catalytic core"/>
    <property type="match status" value="1"/>
</dbReference>
<dbReference type="InterPro" id="IPR011010">
    <property type="entry name" value="DNA_brk_join_enz"/>
</dbReference>
<evidence type="ECO:0000259" key="5">
    <source>
        <dbReference type="PROSITE" id="PS51898"/>
    </source>
</evidence>
<evidence type="ECO:0000313" key="8">
    <source>
        <dbReference type="Proteomes" id="UP000186096"/>
    </source>
</evidence>
<gene>
    <name evidence="7" type="ORF">SAMN05421833_1283</name>
</gene>
<dbReference type="GO" id="GO:0003677">
    <property type="term" value="F:DNA binding"/>
    <property type="evidence" value="ECO:0007669"/>
    <property type="project" value="UniProtKB-UniRule"/>
</dbReference>
<dbReference type="PANTHER" id="PTHR30349:SF64">
    <property type="entry name" value="PROPHAGE INTEGRASE INTD-RELATED"/>
    <property type="match status" value="1"/>
</dbReference>
<dbReference type="GO" id="GO:0006310">
    <property type="term" value="P:DNA recombination"/>
    <property type="evidence" value="ECO:0007669"/>
    <property type="project" value="UniProtKB-KW"/>
</dbReference>
<evidence type="ECO:0000313" key="7">
    <source>
        <dbReference type="EMBL" id="SIS10647.1"/>
    </source>
</evidence>
<dbReference type="PANTHER" id="PTHR30349">
    <property type="entry name" value="PHAGE INTEGRASE-RELATED"/>
    <property type="match status" value="1"/>
</dbReference>
<evidence type="ECO:0000259" key="6">
    <source>
        <dbReference type="PROSITE" id="PS51900"/>
    </source>
</evidence>
<dbReference type="InterPro" id="IPR002104">
    <property type="entry name" value="Integrase_catalytic"/>
</dbReference>
<protein>
    <submittedName>
        <fullName evidence="7">Phage integrase, N-terminal SAM-like domain</fullName>
    </submittedName>
</protein>
<organism evidence="7 8">
    <name type="scientific">Microbispora rosea</name>
    <dbReference type="NCBI Taxonomy" id="58117"/>
    <lineage>
        <taxon>Bacteria</taxon>
        <taxon>Bacillati</taxon>
        <taxon>Actinomycetota</taxon>
        <taxon>Actinomycetes</taxon>
        <taxon>Streptosporangiales</taxon>
        <taxon>Streptosporangiaceae</taxon>
        <taxon>Microbispora</taxon>
    </lineage>
</organism>
<keyword evidence="8" id="KW-1185">Reference proteome</keyword>
<dbReference type="PROSITE" id="PS51898">
    <property type="entry name" value="TYR_RECOMBINASE"/>
    <property type="match status" value="1"/>
</dbReference>
<dbReference type="InterPro" id="IPR010998">
    <property type="entry name" value="Integrase_recombinase_N"/>
</dbReference>
<dbReference type="Proteomes" id="UP000186096">
    <property type="component" value="Unassembled WGS sequence"/>
</dbReference>
<feature type="domain" description="Core-binding (CB)" evidence="6">
    <location>
        <begin position="56"/>
        <end position="144"/>
    </location>
</feature>
<dbReference type="InterPro" id="IPR050090">
    <property type="entry name" value="Tyrosine_recombinase_XerCD"/>
</dbReference>
<keyword evidence="2 4" id="KW-0238">DNA-binding</keyword>
<evidence type="ECO:0000256" key="1">
    <source>
        <dbReference type="ARBA" id="ARBA00008857"/>
    </source>
</evidence>
<dbReference type="GO" id="GO:0015074">
    <property type="term" value="P:DNA integration"/>
    <property type="evidence" value="ECO:0007669"/>
    <property type="project" value="UniProtKB-KW"/>
</dbReference>
<dbReference type="Pfam" id="PF00589">
    <property type="entry name" value="Phage_integrase"/>
    <property type="match status" value="2"/>
</dbReference>
<dbReference type="EMBL" id="FTNI01000028">
    <property type="protein sequence ID" value="SIS10647.1"/>
    <property type="molecule type" value="Genomic_DNA"/>
</dbReference>
<accession>A0A1N7GDF8</accession>
<reference evidence="8" key="1">
    <citation type="submission" date="2017-01" db="EMBL/GenBank/DDBJ databases">
        <authorList>
            <person name="Varghese N."/>
            <person name="Submissions S."/>
        </authorList>
    </citation>
    <scope>NUCLEOTIDE SEQUENCE [LARGE SCALE GENOMIC DNA]</scope>
    <source>
        <strain evidence="8">ATCC 12950</strain>
    </source>
</reference>
<evidence type="ECO:0000256" key="2">
    <source>
        <dbReference type="ARBA" id="ARBA00023125"/>
    </source>
</evidence>